<name>A0ABP1G7W3_9CHLO</name>
<evidence type="ECO:0000313" key="2">
    <source>
        <dbReference type="EMBL" id="CAL5228192.1"/>
    </source>
</evidence>
<gene>
    <name evidence="2" type="primary">g11277</name>
    <name evidence="2" type="ORF">VP750_LOCUS10098</name>
</gene>
<evidence type="ECO:0000256" key="1">
    <source>
        <dbReference type="SAM" id="MobiDB-lite"/>
    </source>
</evidence>
<dbReference type="Proteomes" id="UP001497392">
    <property type="component" value="Unassembled WGS sequence"/>
</dbReference>
<keyword evidence="3" id="KW-1185">Reference proteome</keyword>
<feature type="region of interest" description="Disordered" evidence="1">
    <location>
        <begin position="510"/>
        <end position="529"/>
    </location>
</feature>
<comment type="caution">
    <text evidence="2">The sequence shown here is derived from an EMBL/GenBank/DDBJ whole genome shotgun (WGS) entry which is preliminary data.</text>
</comment>
<sequence>MSSQSYKADYQASITANRIVKDLVKQKMPKGETFDPVKGAEGKTAQTGRDVLTSVVHSKLMSGCLDEECLTHFGHLTEAQQLEAASEFERRLPGNIRNPSAFLVKIMANVKSANNISAPTPARSAARSPPMPAISNGRLIMQRLISNAGFLDDLPPECRRAYEKLPSEAQYRVKQMCAEDASVSTNSKAFMHAVHGVTSVDHNVLLPANWADAVDEDLREDVTPDTHQQAWPPLPAHTQPLTRTPQQGQAPSQGGGQSTSAAPKVAAPPPARQEAPENGKGATDSHNSFWADPEAAEVKLNRGKKGQTGRNVLASIVKRGMLSESLDQECLSYFGELTESQQLQAAGMFKHRVNKDVKNPSALLTRLAANVQNASKISGLKHPTPSANYIPAKPGSYLNAQRFSDTLFLYNLSAECRRTYERLPSEAQYRVKQRCAEDEAVRTYSEAFLNAICDITGQGRPQQQPHEVPEEHAWTDGISEDELIPAKWPDSADEGLHGDCHQRTEVQAWPEDAAETQPKRRWSSESQAIGQREGFNTAVATDAGHNMPGTPHNQLQAWPPNALETQVMEDTPPECVPNQTPIQKAGHGVSAAAAPEPAGKPYTAQAVDAAARELMGLLVSV</sequence>
<evidence type="ECO:0000313" key="3">
    <source>
        <dbReference type="Proteomes" id="UP001497392"/>
    </source>
</evidence>
<proteinExistence type="predicted"/>
<protein>
    <submittedName>
        <fullName evidence="2">G11277 protein</fullName>
    </submittedName>
</protein>
<accession>A0ABP1G7W3</accession>
<feature type="compositionally biased region" description="Low complexity" evidence="1">
    <location>
        <begin position="244"/>
        <end position="265"/>
    </location>
</feature>
<organism evidence="2 3">
    <name type="scientific">Coccomyxa viridis</name>
    <dbReference type="NCBI Taxonomy" id="1274662"/>
    <lineage>
        <taxon>Eukaryota</taxon>
        <taxon>Viridiplantae</taxon>
        <taxon>Chlorophyta</taxon>
        <taxon>core chlorophytes</taxon>
        <taxon>Trebouxiophyceae</taxon>
        <taxon>Trebouxiophyceae incertae sedis</taxon>
        <taxon>Coccomyxaceae</taxon>
        <taxon>Coccomyxa</taxon>
    </lineage>
</organism>
<feature type="region of interest" description="Disordered" evidence="1">
    <location>
        <begin position="221"/>
        <end position="288"/>
    </location>
</feature>
<reference evidence="2 3" key="1">
    <citation type="submission" date="2024-06" db="EMBL/GenBank/DDBJ databases">
        <authorList>
            <person name="Kraege A."/>
            <person name="Thomma B."/>
        </authorList>
    </citation>
    <scope>NUCLEOTIDE SEQUENCE [LARGE SCALE GENOMIC DNA]</scope>
</reference>
<dbReference type="EMBL" id="CAXHTA020000018">
    <property type="protein sequence ID" value="CAL5228192.1"/>
    <property type="molecule type" value="Genomic_DNA"/>
</dbReference>